<name>A0A7C8NXL6_ORBOL</name>
<reference evidence="1 2" key="1">
    <citation type="submission" date="2019-06" db="EMBL/GenBank/DDBJ databases">
        <authorList>
            <person name="Palmer J.M."/>
        </authorList>
    </citation>
    <scope>NUCLEOTIDE SEQUENCE [LARGE SCALE GENOMIC DNA]</scope>
    <source>
        <strain evidence="1 2">TWF703</strain>
    </source>
</reference>
<comment type="caution">
    <text evidence="1">The sequence shown here is derived from an EMBL/GenBank/DDBJ whole genome shotgun (WGS) entry which is preliminary data.</text>
</comment>
<gene>
    <name evidence="1" type="ORF">TWF703_004230</name>
</gene>
<dbReference type="Proteomes" id="UP000480548">
    <property type="component" value="Unassembled WGS sequence"/>
</dbReference>
<sequence length="125" mass="13863">MAGRSPKPTSGLTCQYNNSKLAITHTDINGRQISFRAPVAERYFILGRLSLLLQNLQKKHDDIRACNDKIVKIGVEMKNSLGPIKDGLYIEKEKLSNNTAMRPRNFNAADETGMEIGDDDVVSGI</sequence>
<dbReference type="EMBL" id="WIQZ01000202">
    <property type="protein sequence ID" value="KAF3118887.1"/>
    <property type="molecule type" value="Genomic_DNA"/>
</dbReference>
<organism evidence="1 2">
    <name type="scientific">Orbilia oligospora</name>
    <name type="common">Nematode-trapping fungus</name>
    <name type="synonym">Arthrobotrys oligospora</name>
    <dbReference type="NCBI Taxonomy" id="2813651"/>
    <lineage>
        <taxon>Eukaryota</taxon>
        <taxon>Fungi</taxon>
        <taxon>Dikarya</taxon>
        <taxon>Ascomycota</taxon>
        <taxon>Pezizomycotina</taxon>
        <taxon>Orbiliomycetes</taxon>
        <taxon>Orbiliales</taxon>
        <taxon>Orbiliaceae</taxon>
        <taxon>Orbilia</taxon>
    </lineage>
</organism>
<evidence type="ECO:0000313" key="2">
    <source>
        <dbReference type="Proteomes" id="UP000480548"/>
    </source>
</evidence>
<accession>A0A7C8NXL6</accession>
<protein>
    <submittedName>
        <fullName evidence="1">Uncharacterized protein</fullName>
    </submittedName>
</protein>
<proteinExistence type="predicted"/>
<dbReference type="AlphaFoldDB" id="A0A7C8NXL6"/>
<evidence type="ECO:0000313" key="1">
    <source>
        <dbReference type="EMBL" id="KAF3118887.1"/>
    </source>
</evidence>